<dbReference type="OrthoDB" id="3181072at2759"/>
<dbReference type="OMA" id="EIKMHLH"/>
<dbReference type="Proteomes" id="UP000184267">
    <property type="component" value="Unassembled WGS sequence"/>
</dbReference>
<name>A0A1M2VYQ2_TRAPU</name>
<comment type="caution">
    <text evidence="1">The sequence shown here is derived from an EMBL/GenBank/DDBJ whole genome shotgun (WGS) entry which is preliminary data.</text>
</comment>
<proteinExistence type="predicted"/>
<dbReference type="AlphaFoldDB" id="A0A1M2VYQ2"/>
<accession>A0A1M2VYQ2</accession>
<keyword evidence="2" id="KW-1185">Reference proteome</keyword>
<gene>
    <name evidence="1" type="ORF">TRAPUB_10687</name>
</gene>
<dbReference type="EMBL" id="MNAD01000448">
    <property type="protein sequence ID" value="OJT12739.1"/>
    <property type="molecule type" value="Genomic_DNA"/>
</dbReference>
<protein>
    <submittedName>
        <fullName evidence="1">Uncharacterized protein</fullName>
    </submittedName>
</protein>
<evidence type="ECO:0000313" key="2">
    <source>
        <dbReference type="Proteomes" id="UP000184267"/>
    </source>
</evidence>
<dbReference type="STRING" id="154538.A0A1M2VYQ2"/>
<sequence>MSATSGVPAQSPNIDITVVMQLLGSMRTTYGTLNQSLNNLKEQGTSIKELGPTIQDGHNQIRDLNTEIERHDAQRASVVDTVKNTIKGELREQALAEMRERINAQIRDEVQKQVKVQVDQQLVRDHLQGISLPEQVEGGRVQITALRAAVTNSEARRANAAINDMQTEFKHVVRADGTRSPKWPANVSSLNALSEEDVAELGRDYGLHLHQRKVLNMNGFLSHIGVFGIRLT</sequence>
<reference evidence="1 2" key="1">
    <citation type="submission" date="2016-10" db="EMBL/GenBank/DDBJ databases">
        <title>Genome sequence of the basidiomycete white-rot fungus Trametes pubescens.</title>
        <authorList>
            <person name="Makela M.R."/>
            <person name="Granchi Z."/>
            <person name="Peng M."/>
            <person name="De Vries R.P."/>
            <person name="Grigoriev I."/>
            <person name="Riley R."/>
            <person name="Hilden K."/>
        </authorList>
    </citation>
    <scope>NUCLEOTIDE SEQUENCE [LARGE SCALE GENOMIC DNA]</scope>
    <source>
        <strain evidence="1 2">FBCC735</strain>
    </source>
</reference>
<evidence type="ECO:0000313" key="1">
    <source>
        <dbReference type="EMBL" id="OJT12739.1"/>
    </source>
</evidence>
<organism evidence="1 2">
    <name type="scientific">Trametes pubescens</name>
    <name type="common">White-rot fungus</name>
    <dbReference type="NCBI Taxonomy" id="154538"/>
    <lineage>
        <taxon>Eukaryota</taxon>
        <taxon>Fungi</taxon>
        <taxon>Dikarya</taxon>
        <taxon>Basidiomycota</taxon>
        <taxon>Agaricomycotina</taxon>
        <taxon>Agaricomycetes</taxon>
        <taxon>Polyporales</taxon>
        <taxon>Polyporaceae</taxon>
        <taxon>Trametes</taxon>
    </lineage>
</organism>